<protein>
    <recommendedName>
        <fullName evidence="8">C2H2-type domain-containing protein</fullName>
    </recommendedName>
</protein>
<feature type="compositionally biased region" description="Low complexity" evidence="7">
    <location>
        <begin position="193"/>
        <end position="205"/>
    </location>
</feature>
<evidence type="ECO:0000256" key="4">
    <source>
        <dbReference type="ARBA" id="ARBA00022771"/>
    </source>
</evidence>
<organism evidence="9 10">
    <name type="scientific">Helicocarpus griseus UAMH5409</name>
    <dbReference type="NCBI Taxonomy" id="1447875"/>
    <lineage>
        <taxon>Eukaryota</taxon>
        <taxon>Fungi</taxon>
        <taxon>Dikarya</taxon>
        <taxon>Ascomycota</taxon>
        <taxon>Pezizomycotina</taxon>
        <taxon>Eurotiomycetes</taxon>
        <taxon>Eurotiomycetidae</taxon>
        <taxon>Onygenales</taxon>
        <taxon>Ajellomycetaceae</taxon>
        <taxon>Helicocarpus</taxon>
    </lineage>
</organism>
<accession>A0A2B7XPJ3</accession>
<feature type="domain" description="C2H2-type" evidence="8">
    <location>
        <begin position="38"/>
        <end position="63"/>
    </location>
</feature>
<keyword evidence="5" id="KW-0862">Zinc</keyword>
<evidence type="ECO:0000313" key="9">
    <source>
        <dbReference type="EMBL" id="PGH10528.1"/>
    </source>
</evidence>
<evidence type="ECO:0000256" key="1">
    <source>
        <dbReference type="ARBA" id="ARBA00004123"/>
    </source>
</evidence>
<dbReference type="AlphaFoldDB" id="A0A2B7XPJ3"/>
<keyword evidence="3" id="KW-0677">Repeat</keyword>
<feature type="domain" description="C2H2-type" evidence="8">
    <location>
        <begin position="332"/>
        <end position="355"/>
    </location>
</feature>
<dbReference type="PANTHER" id="PTHR24406">
    <property type="entry name" value="TRANSCRIPTIONAL REPRESSOR CTCFL-RELATED"/>
    <property type="match status" value="1"/>
</dbReference>
<dbReference type="Gene3D" id="3.30.160.60">
    <property type="entry name" value="Classic Zinc Finger"/>
    <property type="match status" value="1"/>
</dbReference>
<keyword evidence="10" id="KW-1185">Reference proteome</keyword>
<evidence type="ECO:0000256" key="3">
    <source>
        <dbReference type="ARBA" id="ARBA00022737"/>
    </source>
</evidence>
<proteinExistence type="predicted"/>
<dbReference type="SMART" id="SM00355">
    <property type="entry name" value="ZnF_C2H2"/>
    <property type="match status" value="6"/>
</dbReference>
<feature type="compositionally biased region" description="Low complexity" evidence="7">
    <location>
        <begin position="291"/>
        <end position="302"/>
    </location>
</feature>
<feature type="region of interest" description="Disordered" evidence="7">
    <location>
        <begin position="251"/>
        <end position="310"/>
    </location>
</feature>
<evidence type="ECO:0000313" key="10">
    <source>
        <dbReference type="Proteomes" id="UP000223968"/>
    </source>
</evidence>
<comment type="caution">
    <text evidence="9">The sequence shown here is derived from an EMBL/GenBank/DDBJ whole genome shotgun (WGS) entry which is preliminary data.</text>
</comment>
<feature type="domain" description="C2H2-type" evidence="8">
    <location>
        <begin position="64"/>
        <end position="84"/>
    </location>
</feature>
<feature type="domain" description="C2H2-type" evidence="8">
    <location>
        <begin position="360"/>
        <end position="380"/>
    </location>
</feature>
<sequence length="436" mass="48380">MEPTAVSPRIACTFNNCNRTFATAKELRKHKIQTIDHEYCARCDLDFDDEKELLYHKLDSNMHIVCPCCGEEFKSEGGKNTHFHQVQNCTLKSLEPPFILNKGFHKANQDMECHFCDAKFSRAQSYVSHIENDQCPSYSAKRYKEERAKKEALRTVMSRTLGPAGSNLLLPAPSNSSSVNGGVQLSLLDGDDTVSSSTASKSSTAGGAGWDTTSVSVQLRGMSLWPAPGQQQEAEMDPDERDLITYSEVGYDRDDDDATSHNRSSNSDFPTTPKGKSALLIDMDDSASRASGTSWGTWKSSSVARPETEVSNEPVKVEWSVDKFFSPTLGKYLCVCDKAFDSEKEFDNHIKSGVHAAGVFRCPSCLRMFKTSTALTAHCEAATVRCKVNRDENYARIMDEISGGLIEPIGENEDGTIRYRTVPPEKKTIDIKNVKW</sequence>
<dbReference type="InterPro" id="IPR050888">
    <property type="entry name" value="ZnF_C2H2-type_TF"/>
</dbReference>
<gene>
    <name evidence="9" type="ORF">AJ79_05456</name>
</gene>
<evidence type="ECO:0000256" key="5">
    <source>
        <dbReference type="ARBA" id="ARBA00022833"/>
    </source>
</evidence>
<comment type="subcellular location">
    <subcellularLocation>
        <location evidence="1">Nucleus</location>
    </subcellularLocation>
</comment>
<evidence type="ECO:0000256" key="2">
    <source>
        <dbReference type="ARBA" id="ARBA00022723"/>
    </source>
</evidence>
<keyword evidence="2" id="KW-0479">Metal-binding</keyword>
<dbReference type="GO" id="GO:0008270">
    <property type="term" value="F:zinc ion binding"/>
    <property type="evidence" value="ECO:0007669"/>
    <property type="project" value="UniProtKB-KW"/>
</dbReference>
<name>A0A2B7XPJ3_9EURO</name>
<evidence type="ECO:0000259" key="8">
    <source>
        <dbReference type="SMART" id="SM00355"/>
    </source>
</evidence>
<dbReference type="Proteomes" id="UP000223968">
    <property type="component" value="Unassembled WGS sequence"/>
</dbReference>
<dbReference type="GO" id="GO:0005634">
    <property type="term" value="C:nucleus"/>
    <property type="evidence" value="ECO:0007669"/>
    <property type="project" value="UniProtKB-SubCell"/>
</dbReference>
<dbReference type="OrthoDB" id="8117402at2759"/>
<feature type="region of interest" description="Disordered" evidence="7">
    <location>
        <begin position="164"/>
        <end position="211"/>
    </location>
</feature>
<dbReference type="EMBL" id="PDNB01000086">
    <property type="protein sequence ID" value="PGH10528.1"/>
    <property type="molecule type" value="Genomic_DNA"/>
</dbReference>
<evidence type="ECO:0000256" key="6">
    <source>
        <dbReference type="ARBA" id="ARBA00023242"/>
    </source>
</evidence>
<feature type="compositionally biased region" description="Low complexity" evidence="7">
    <location>
        <begin position="166"/>
        <end position="178"/>
    </location>
</feature>
<dbReference type="InterPro" id="IPR013087">
    <property type="entry name" value="Znf_C2H2_type"/>
</dbReference>
<feature type="compositionally biased region" description="Polar residues" evidence="7">
    <location>
        <begin position="261"/>
        <end position="270"/>
    </location>
</feature>
<dbReference type="Pfam" id="PF24666">
    <property type="entry name" value="zf-C2H2_fungi_2"/>
    <property type="match status" value="1"/>
</dbReference>
<feature type="domain" description="C2H2-type" evidence="8">
    <location>
        <begin position="10"/>
        <end position="37"/>
    </location>
</feature>
<keyword evidence="6" id="KW-0539">Nucleus</keyword>
<evidence type="ECO:0000256" key="7">
    <source>
        <dbReference type="SAM" id="MobiDB-lite"/>
    </source>
</evidence>
<keyword evidence="4" id="KW-0863">Zinc-finger</keyword>
<reference evidence="9 10" key="1">
    <citation type="submission" date="2017-10" db="EMBL/GenBank/DDBJ databases">
        <title>Comparative genomics in systemic dimorphic fungi from Ajellomycetaceae.</title>
        <authorList>
            <person name="Munoz J.F."/>
            <person name="Mcewen J.G."/>
            <person name="Clay O.K."/>
            <person name="Cuomo C.A."/>
        </authorList>
    </citation>
    <scope>NUCLEOTIDE SEQUENCE [LARGE SCALE GENOMIC DNA]</scope>
    <source>
        <strain evidence="9 10">UAMH5409</strain>
    </source>
</reference>
<feature type="domain" description="C2H2-type" evidence="8">
    <location>
        <begin position="111"/>
        <end position="131"/>
    </location>
</feature>